<organism evidence="2 3">
    <name type="scientific">Loxostege sticticalis</name>
    <name type="common">Beet webworm moth</name>
    <dbReference type="NCBI Taxonomy" id="481309"/>
    <lineage>
        <taxon>Eukaryota</taxon>
        <taxon>Metazoa</taxon>
        <taxon>Ecdysozoa</taxon>
        <taxon>Arthropoda</taxon>
        <taxon>Hexapoda</taxon>
        <taxon>Insecta</taxon>
        <taxon>Pterygota</taxon>
        <taxon>Neoptera</taxon>
        <taxon>Endopterygota</taxon>
        <taxon>Lepidoptera</taxon>
        <taxon>Glossata</taxon>
        <taxon>Ditrysia</taxon>
        <taxon>Pyraloidea</taxon>
        <taxon>Crambidae</taxon>
        <taxon>Pyraustinae</taxon>
        <taxon>Loxostege</taxon>
    </lineage>
</organism>
<reference evidence="2 3" key="1">
    <citation type="submission" date="2024-06" db="EMBL/GenBank/DDBJ databases">
        <title>A chromosome-level genome assembly of beet webworm, Loxostege sticticalis.</title>
        <authorList>
            <person name="Zhang Y."/>
        </authorList>
    </citation>
    <scope>NUCLEOTIDE SEQUENCE [LARGE SCALE GENOMIC DNA]</scope>
    <source>
        <strain evidence="2">AQ026</strain>
        <tissue evidence="2">Whole body</tissue>
    </source>
</reference>
<comment type="caution">
    <text evidence="2">The sequence shown here is derived from an EMBL/GenBank/DDBJ whole genome shotgun (WGS) entry which is preliminary data.</text>
</comment>
<keyword evidence="1" id="KW-1133">Transmembrane helix</keyword>
<dbReference type="EMBL" id="JBEUOH010000013">
    <property type="protein sequence ID" value="KAL0880439.1"/>
    <property type="molecule type" value="Genomic_DNA"/>
</dbReference>
<feature type="transmembrane region" description="Helical" evidence="1">
    <location>
        <begin position="116"/>
        <end position="138"/>
    </location>
</feature>
<proteinExistence type="predicted"/>
<keyword evidence="3" id="KW-1185">Reference proteome</keyword>
<name>A0ABR3HV49_LOXSC</name>
<evidence type="ECO:0000313" key="3">
    <source>
        <dbReference type="Proteomes" id="UP001549920"/>
    </source>
</evidence>
<dbReference type="Proteomes" id="UP001549920">
    <property type="component" value="Unassembled WGS sequence"/>
</dbReference>
<protein>
    <submittedName>
        <fullName evidence="2">Uncharacterized protein</fullName>
    </submittedName>
</protein>
<feature type="transmembrane region" description="Helical" evidence="1">
    <location>
        <begin position="90"/>
        <end position="110"/>
    </location>
</feature>
<keyword evidence="1" id="KW-0812">Transmembrane</keyword>
<evidence type="ECO:0000256" key="1">
    <source>
        <dbReference type="SAM" id="Phobius"/>
    </source>
</evidence>
<sequence>MSSLGFWTVVAVLYQMTFSVIISWLILSCRLPPSESELHEVTLMKLLYIHDPEACGRVYFYNYTKTYPVPTSNIVWPVKNEIAADFRKKISAWLALHIIWATLCIAYMTQGQRPCGFYAALVPFTLTGIAIQIMDLVYTTLFLIEAKKTGTEAQILKHINSNSDCIRAVNKTLHQSVQSVPPTPSADLDEDTTWIALLLAYISCRAVVQWFINFWIIKDTYFEGLAYYRKYILYVRSC</sequence>
<keyword evidence="1" id="KW-0472">Membrane</keyword>
<feature type="transmembrane region" description="Helical" evidence="1">
    <location>
        <begin position="6"/>
        <end position="27"/>
    </location>
</feature>
<accession>A0ABR3HV49</accession>
<evidence type="ECO:0000313" key="2">
    <source>
        <dbReference type="EMBL" id="KAL0880439.1"/>
    </source>
</evidence>
<gene>
    <name evidence="2" type="ORF">ABMA27_002862</name>
</gene>